<name>A0ABV8J5M8_9ACTN</name>
<dbReference type="EMBL" id="JBHSBL010000022">
    <property type="protein sequence ID" value="MFC4069883.1"/>
    <property type="molecule type" value="Genomic_DNA"/>
</dbReference>
<reference evidence="5" key="1">
    <citation type="journal article" date="2019" name="Int. J. Syst. Evol. Microbiol.">
        <title>The Global Catalogue of Microorganisms (GCM) 10K type strain sequencing project: providing services to taxonomists for standard genome sequencing and annotation.</title>
        <authorList>
            <consortium name="The Broad Institute Genomics Platform"/>
            <consortium name="The Broad Institute Genome Sequencing Center for Infectious Disease"/>
            <person name="Wu L."/>
            <person name="Ma J."/>
        </authorList>
    </citation>
    <scope>NUCLEOTIDE SEQUENCE [LARGE SCALE GENOMIC DNA]</scope>
    <source>
        <strain evidence="5">TBRC 5832</strain>
    </source>
</reference>
<feature type="domain" description="DUF4874" evidence="3">
    <location>
        <begin position="47"/>
        <end position="212"/>
    </location>
</feature>
<feature type="chain" id="PRO_5045259366" evidence="1">
    <location>
        <begin position="26"/>
        <end position="440"/>
    </location>
</feature>
<feature type="domain" description="DUF4832" evidence="2">
    <location>
        <begin position="223"/>
        <end position="419"/>
    </location>
</feature>
<dbReference type="InterPro" id="IPR032379">
    <property type="entry name" value="DUF4874"/>
</dbReference>
<gene>
    <name evidence="4" type="ORF">ACFO0C_33580</name>
</gene>
<proteinExistence type="predicted"/>
<dbReference type="Proteomes" id="UP001595867">
    <property type="component" value="Unassembled WGS sequence"/>
</dbReference>
<keyword evidence="1" id="KW-0732">Signal</keyword>
<evidence type="ECO:0000259" key="2">
    <source>
        <dbReference type="Pfam" id="PF16116"/>
    </source>
</evidence>
<dbReference type="Pfam" id="PF16173">
    <property type="entry name" value="DUF4874"/>
    <property type="match status" value="1"/>
</dbReference>
<comment type="caution">
    <text evidence="4">The sequence shown here is derived from an EMBL/GenBank/DDBJ whole genome shotgun (WGS) entry which is preliminary data.</text>
</comment>
<dbReference type="InterPro" id="IPR032267">
    <property type="entry name" value="DUF4832"/>
</dbReference>
<organism evidence="4 5">
    <name type="scientific">Actinoplanes subglobosus</name>
    <dbReference type="NCBI Taxonomy" id="1547892"/>
    <lineage>
        <taxon>Bacteria</taxon>
        <taxon>Bacillati</taxon>
        <taxon>Actinomycetota</taxon>
        <taxon>Actinomycetes</taxon>
        <taxon>Micromonosporales</taxon>
        <taxon>Micromonosporaceae</taxon>
        <taxon>Actinoplanes</taxon>
    </lineage>
</organism>
<evidence type="ECO:0000313" key="4">
    <source>
        <dbReference type="EMBL" id="MFC4069883.1"/>
    </source>
</evidence>
<dbReference type="Pfam" id="PF16116">
    <property type="entry name" value="DUF4832"/>
    <property type="match status" value="1"/>
</dbReference>
<evidence type="ECO:0000256" key="1">
    <source>
        <dbReference type="SAM" id="SignalP"/>
    </source>
</evidence>
<protein>
    <submittedName>
        <fullName evidence="4">DUF4832 domain-containing protein</fullName>
    </submittedName>
</protein>
<feature type="signal peptide" evidence="1">
    <location>
        <begin position="1"/>
        <end position="25"/>
    </location>
</feature>
<sequence>MRSFLGRAGIAAAALVALLPGTAHAAVAVPAVTTSRLYPKSDAVFANPGRGFFTYTETHLYPDDSGYVPLDAGELAAARAGEGRSLVFRIFYLEKYRNTDTISRADMELIRADFTAARAAGVKMVLRFAYTADDDLDVKPDRAVKHVAQLGKMITANADVVSAVQAGFVGRWGEWYYTSNFTRTDWQDRRRVLAALLAATPATVPIQVRTPQIKRRLAPSATRVGIHDDCFLAGTDDYGTYTGDDREWLAAQGATTLVGGETCDPSARSGWANASAEMAAYHWTYLNPSFHEGVLNSWGQAGRDEAARKLGYRIRLLKAIMPVSAKVGTKTSVQLILVNEGFAAPVQNRPVRLVMSSGTRNQNVVLPTDLRTWTPGQAIILKADFYVPTTPGTYPLSVNLPDPVAKLATTPAYSIRLANEGVWDETTGRNSLGVSLVVTR</sequence>
<evidence type="ECO:0000259" key="3">
    <source>
        <dbReference type="Pfam" id="PF16173"/>
    </source>
</evidence>
<keyword evidence="5" id="KW-1185">Reference proteome</keyword>
<accession>A0ABV8J5M8</accession>
<evidence type="ECO:0000313" key="5">
    <source>
        <dbReference type="Proteomes" id="UP001595867"/>
    </source>
</evidence>
<dbReference type="RefSeq" id="WP_378070778.1">
    <property type="nucleotide sequence ID" value="NZ_JBHSBL010000022.1"/>
</dbReference>